<organism evidence="1 2">
    <name type="scientific">Polaribacter cellanae</name>
    <dbReference type="NCBI Taxonomy" id="2818493"/>
    <lineage>
        <taxon>Bacteria</taxon>
        <taxon>Pseudomonadati</taxon>
        <taxon>Bacteroidota</taxon>
        <taxon>Flavobacteriia</taxon>
        <taxon>Flavobacteriales</taxon>
        <taxon>Flavobacteriaceae</taxon>
    </lineage>
</organism>
<dbReference type="SUPFAM" id="SSF52540">
    <property type="entry name" value="P-loop containing nucleoside triphosphate hydrolases"/>
    <property type="match status" value="1"/>
</dbReference>
<dbReference type="Proteomes" id="UP000663920">
    <property type="component" value="Chromosome"/>
</dbReference>
<name>A0A975H550_9FLAO</name>
<keyword evidence="2" id="KW-1185">Reference proteome</keyword>
<sequence>MNKDSNNPICYFAETNFRNTKNRFGIFLQDRMYHFYIIGRSGSGKSTLLHTKMKNDIIQNNGFCLIDPHSDLVKDVYKSIPPYKEKDVLYLDASSTTTLGYNPLKKVSYEKRALVASSILEILERIWGKQGWGVKLSHLLRNSILCLTDQPSANFADILKLLQDKTYRESCIPNIENPTVKQFFEKEFNTYTKGDLLPVFNKIGGLLSYPSVYRILVTNKEQISLRSIMDNKKILLVNLAKGSIGNEPAQILGGLLLISIANAGFSRVDTPQIKRKPFFVYADEFQEYSGLTLAEMLSQLRKFHVGLILAHQYGSQLELKVRDAILSNVGTIVSFRLGQADAKTMEREFSPVFMASDFVNIANYSIYLKMMISGVPSIAFSANTLEPEDIY</sequence>
<evidence type="ECO:0000313" key="1">
    <source>
        <dbReference type="EMBL" id="QTE21061.1"/>
    </source>
</evidence>
<dbReference type="AlphaFoldDB" id="A0A975H550"/>
<dbReference type="KEGG" id="pcea:J3359_09385"/>
<proteinExistence type="predicted"/>
<dbReference type="InterPro" id="IPR027417">
    <property type="entry name" value="P-loop_NTPase"/>
</dbReference>
<dbReference type="PANTHER" id="PTHR30121">
    <property type="entry name" value="UNCHARACTERIZED PROTEIN YJGR-RELATED"/>
    <property type="match status" value="1"/>
</dbReference>
<dbReference type="Gene3D" id="3.40.50.300">
    <property type="entry name" value="P-loop containing nucleotide triphosphate hydrolases"/>
    <property type="match status" value="2"/>
</dbReference>
<dbReference type="InterPro" id="IPR051162">
    <property type="entry name" value="T4SS_component"/>
</dbReference>
<dbReference type="EMBL" id="CP071869">
    <property type="protein sequence ID" value="QTE21061.1"/>
    <property type="molecule type" value="Genomic_DNA"/>
</dbReference>
<keyword evidence="1" id="KW-0547">Nucleotide-binding</keyword>
<accession>A0A975H550</accession>
<keyword evidence="1" id="KW-0067">ATP-binding</keyword>
<dbReference type="PANTHER" id="PTHR30121:SF6">
    <property type="entry name" value="SLR6007 PROTEIN"/>
    <property type="match status" value="1"/>
</dbReference>
<gene>
    <name evidence="1" type="ORF">J3359_09385</name>
</gene>
<protein>
    <submittedName>
        <fullName evidence="1">ATP-binding protein</fullName>
    </submittedName>
</protein>
<reference evidence="1 2" key="1">
    <citation type="submission" date="2021-03" db="EMBL/GenBank/DDBJ databases">
        <title>Complete genome of Polaribacter_sp.SM13.</title>
        <authorList>
            <person name="Jeong S.W."/>
            <person name="Bae J.W."/>
        </authorList>
    </citation>
    <scope>NUCLEOTIDE SEQUENCE [LARGE SCALE GENOMIC DNA]</scope>
    <source>
        <strain evidence="1 2">SM13</strain>
    </source>
</reference>
<dbReference type="GO" id="GO:0005524">
    <property type="term" value="F:ATP binding"/>
    <property type="evidence" value="ECO:0007669"/>
    <property type="project" value="UniProtKB-KW"/>
</dbReference>
<evidence type="ECO:0000313" key="2">
    <source>
        <dbReference type="Proteomes" id="UP000663920"/>
    </source>
</evidence>